<keyword evidence="4 5" id="KW-0472">Membrane</keyword>
<feature type="transmembrane region" description="Helical" evidence="5">
    <location>
        <begin position="138"/>
        <end position="156"/>
    </location>
</feature>
<dbReference type="EMBL" id="CP019239">
    <property type="protein sequence ID" value="APW44063.1"/>
    <property type="molecule type" value="Genomic_DNA"/>
</dbReference>
<dbReference type="STRING" id="1484693.RS694_16995"/>
<reference evidence="7 8" key="1">
    <citation type="submission" date="2017-01" db="EMBL/GenBank/DDBJ databases">
        <authorList>
            <person name="Mah S.A."/>
            <person name="Swanson W.J."/>
            <person name="Moy G.W."/>
            <person name="Vacquier V.D."/>
        </authorList>
    </citation>
    <scope>NUCLEOTIDE SEQUENCE [LARGE SCALE GENOMIC DNA]</scope>
    <source>
        <strain evidence="7 8">DSM 22694</strain>
    </source>
</reference>
<dbReference type="AlphaFoldDB" id="A0A1P8KDE0"/>
<feature type="domain" description="EamA" evidence="6">
    <location>
        <begin position="138"/>
        <end position="266"/>
    </location>
</feature>
<protein>
    <submittedName>
        <fullName evidence="7">EamA family transporter</fullName>
    </submittedName>
</protein>
<accession>A0A1P8KDE0</accession>
<dbReference type="PANTHER" id="PTHR22911:SF6">
    <property type="entry name" value="SOLUTE CARRIER FAMILY 35 MEMBER G1"/>
    <property type="match status" value="1"/>
</dbReference>
<keyword evidence="3 5" id="KW-1133">Transmembrane helix</keyword>
<evidence type="ECO:0000256" key="5">
    <source>
        <dbReference type="SAM" id="Phobius"/>
    </source>
</evidence>
<dbReference type="InterPro" id="IPR037185">
    <property type="entry name" value="EmrE-like"/>
</dbReference>
<evidence type="ECO:0000259" key="6">
    <source>
        <dbReference type="Pfam" id="PF00892"/>
    </source>
</evidence>
<feature type="transmembrane region" description="Helical" evidence="5">
    <location>
        <begin position="251"/>
        <end position="268"/>
    </location>
</feature>
<feature type="transmembrane region" description="Helical" evidence="5">
    <location>
        <begin position="25"/>
        <end position="44"/>
    </location>
</feature>
<dbReference type="eggNOG" id="COG0697">
    <property type="taxonomic scope" value="Bacteria"/>
</dbReference>
<dbReference type="SUPFAM" id="SSF103481">
    <property type="entry name" value="Multidrug resistance efflux transporter EmrE"/>
    <property type="match status" value="2"/>
</dbReference>
<feature type="transmembrane region" description="Helical" evidence="5">
    <location>
        <begin position="196"/>
        <end position="213"/>
    </location>
</feature>
<dbReference type="KEGG" id="rsb:RS694_16995"/>
<dbReference type="GO" id="GO:0016020">
    <property type="term" value="C:membrane"/>
    <property type="evidence" value="ECO:0007669"/>
    <property type="project" value="UniProtKB-SubCell"/>
</dbReference>
<feature type="transmembrane region" description="Helical" evidence="5">
    <location>
        <begin position="65"/>
        <end position="81"/>
    </location>
</feature>
<proteinExistence type="predicted"/>
<organism evidence="7 8">
    <name type="scientific">Rhodoferax saidenbachensis</name>
    <dbReference type="NCBI Taxonomy" id="1484693"/>
    <lineage>
        <taxon>Bacteria</taxon>
        <taxon>Pseudomonadati</taxon>
        <taxon>Pseudomonadota</taxon>
        <taxon>Betaproteobacteria</taxon>
        <taxon>Burkholderiales</taxon>
        <taxon>Comamonadaceae</taxon>
        <taxon>Rhodoferax</taxon>
    </lineage>
</organism>
<dbReference type="InterPro" id="IPR000620">
    <property type="entry name" value="EamA_dom"/>
</dbReference>
<dbReference type="Pfam" id="PF00892">
    <property type="entry name" value="EamA"/>
    <property type="match status" value="2"/>
</dbReference>
<comment type="subcellular location">
    <subcellularLocation>
        <location evidence="1">Membrane</location>
        <topology evidence="1">Multi-pass membrane protein</topology>
    </subcellularLocation>
</comment>
<dbReference type="PANTHER" id="PTHR22911">
    <property type="entry name" value="ACYL-MALONYL CONDENSING ENZYME-RELATED"/>
    <property type="match status" value="1"/>
</dbReference>
<feature type="transmembrane region" description="Helical" evidence="5">
    <location>
        <begin position="168"/>
        <end position="190"/>
    </location>
</feature>
<feature type="transmembrane region" description="Helical" evidence="5">
    <location>
        <begin position="225"/>
        <end position="245"/>
    </location>
</feature>
<feature type="domain" description="EamA" evidence="6">
    <location>
        <begin position="4"/>
        <end position="128"/>
    </location>
</feature>
<evidence type="ECO:0000313" key="7">
    <source>
        <dbReference type="EMBL" id="APW44063.1"/>
    </source>
</evidence>
<evidence type="ECO:0000256" key="3">
    <source>
        <dbReference type="ARBA" id="ARBA00022989"/>
    </source>
</evidence>
<sequence length="276" mass="29764">MSGALLSFCLMAVGARELAGAISTFQILFSRSVIGLVVVTLVILQTRRTALFKTQRFSLHLGRNLFHFCGQYGWFVGIGLLPLAQVFALEFTTPLWTLIIACLFLKEALTLKKVVALVLGFVGVYLILNPGGEIVSPAALYVIAAAVFYSLSHVATKALSATDDPLTVLFYMCAIQLPIGLLMGAGSFVWPGPLQWVWLTLIGLTALSAHFCITHAMRSSEVSVVVTLDFLRLPLIAAVGVVLYGEAFNPMLVLGASLMLIGNLVNVVRPRAARQP</sequence>
<name>A0A1P8KDE0_9BURK</name>
<keyword evidence="8" id="KW-1185">Reference proteome</keyword>
<gene>
    <name evidence="7" type="ORF">RS694_16995</name>
</gene>
<keyword evidence="2 5" id="KW-0812">Transmembrane</keyword>
<evidence type="ECO:0000256" key="4">
    <source>
        <dbReference type="ARBA" id="ARBA00023136"/>
    </source>
</evidence>
<evidence type="ECO:0000313" key="8">
    <source>
        <dbReference type="Proteomes" id="UP000186110"/>
    </source>
</evidence>
<dbReference type="Proteomes" id="UP000186110">
    <property type="component" value="Chromosome"/>
</dbReference>
<evidence type="ECO:0000256" key="1">
    <source>
        <dbReference type="ARBA" id="ARBA00004141"/>
    </source>
</evidence>
<evidence type="ECO:0000256" key="2">
    <source>
        <dbReference type="ARBA" id="ARBA00022692"/>
    </source>
</evidence>